<gene>
    <name evidence="1" type="ORF">Patl1_34068</name>
</gene>
<evidence type="ECO:0000313" key="2">
    <source>
        <dbReference type="Proteomes" id="UP001164250"/>
    </source>
</evidence>
<protein>
    <submittedName>
        <fullName evidence="1">Uncharacterized protein</fullName>
    </submittedName>
</protein>
<accession>A0ACC0ZS25</accession>
<organism evidence="1 2">
    <name type="scientific">Pistacia atlantica</name>
    <dbReference type="NCBI Taxonomy" id="434234"/>
    <lineage>
        <taxon>Eukaryota</taxon>
        <taxon>Viridiplantae</taxon>
        <taxon>Streptophyta</taxon>
        <taxon>Embryophyta</taxon>
        <taxon>Tracheophyta</taxon>
        <taxon>Spermatophyta</taxon>
        <taxon>Magnoliopsida</taxon>
        <taxon>eudicotyledons</taxon>
        <taxon>Gunneridae</taxon>
        <taxon>Pentapetalae</taxon>
        <taxon>rosids</taxon>
        <taxon>malvids</taxon>
        <taxon>Sapindales</taxon>
        <taxon>Anacardiaceae</taxon>
        <taxon>Pistacia</taxon>
    </lineage>
</organism>
<dbReference type="Proteomes" id="UP001164250">
    <property type="component" value="Chromosome 15"/>
</dbReference>
<sequence length="171" mass="19310">MVASMNKKLKDPFYEACHQGCVRDNKGILEQRIDYQLNAALKLSSRFRHNQLVKDIIELHYEMVAIVNKKLETPLHKACCQGKADVIILGDNRIGFEGSPISCSAIQWKRLLRIALCRSDARNDAESKQFKKVLRAAAGSIWAIVRTALRLPTLQAARNCAYIKLKCVSKI</sequence>
<dbReference type="EMBL" id="CM047910">
    <property type="protein sequence ID" value="KAJ0075881.1"/>
    <property type="molecule type" value="Genomic_DNA"/>
</dbReference>
<reference evidence="2" key="1">
    <citation type="journal article" date="2023" name="G3 (Bethesda)">
        <title>Genome assembly and association tests identify interacting loci associated with vigor, precocity, and sex in interspecific pistachio rootstocks.</title>
        <authorList>
            <person name="Palmer W."/>
            <person name="Jacygrad E."/>
            <person name="Sagayaradj S."/>
            <person name="Cavanaugh K."/>
            <person name="Han R."/>
            <person name="Bertier L."/>
            <person name="Beede B."/>
            <person name="Kafkas S."/>
            <person name="Golino D."/>
            <person name="Preece J."/>
            <person name="Michelmore R."/>
        </authorList>
    </citation>
    <scope>NUCLEOTIDE SEQUENCE [LARGE SCALE GENOMIC DNA]</scope>
</reference>
<proteinExistence type="predicted"/>
<evidence type="ECO:0000313" key="1">
    <source>
        <dbReference type="EMBL" id="KAJ0075881.1"/>
    </source>
</evidence>
<name>A0ACC0ZS25_9ROSI</name>
<keyword evidence="2" id="KW-1185">Reference proteome</keyword>
<comment type="caution">
    <text evidence="1">The sequence shown here is derived from an EMBL/GenBank/DDBJ whole genome shotgun (WGS) entry which is preliminary data.</text>
</comment>